<dbReference type="SUPFAM" id="SSF56112">
    <property type="entry name" value="Protein kinase-like (PK-like)"/>
    <property type="match status" value="1"/>
</dbReference>
<keyword evidence="13" id="KW-1185">Reference proteome</keyword>
<evidence type="ECO:0000313" key="13">
    <source>
        <dbReference type="Proteomes" id="UP000019373"/>
    </source>
</evidence>
<dbReference type="InterPro" id="IPR000719">
    <property type="entry name" value="Prot_kinase_dom"/>
</dbReference>
<feature type="domain" description="Protein kinase" evidence="11">
    <location>
        <begin position="157"/>
        <end position="472"/>
    </location>
</feature>
<gene>
    <name evidence="12" type="ORF">EPUS_07528</name>
</gene>
<evidence type="ECO:0000256" key="9">
    <source>
        <dbReference type="ARBA" id="ARBA00048679"/>
    </source>
</evidence>
<dbReference type="eggNOG" id="KOG0032">
    <property type="taxonomic scope" value="Eukaryota"/>
</dbReference>
<dbReference type="OrthoDB" id="722566at2759"/>
<dbReference type="PROSITE" id="PS00108">
    <property type="entry name" value="PROTEIN_KINASE_ST"/>
    <property type="match status" value="1"/>
</dbReference>
<dbReference type="FunFam" id="3.30.200.20:FF:000306">
    <property type="entry name" value="IKS protein kinase"/>
    <property type="match status" value="1"/>
</dbReference>
<dbReference type="RefSeq" id="XP_007801957.1">
    <property type="nucleotide sequence ID" value="XM_007803766.1"/>
</dbReference>
<dbReference type="SMART" id="SM00220">
    <property type="entry name" value="S_TKc"/>
    <property type="match status" value="1"/>
</dbReference>
<feature type="compositionally biased region" description="Low complexity" evidence="10">
    <location>
        <begin position="527"/>
        <end position="541"/>
    </location>
</feature>
<dbReference type="GO" id="GO:0005737">
    <property type="term" value="C:cytoplasm"/>
    <property type="evidence" value="ECO:0007669"/>
    <property type="project" value="TreeGrafter"/>
</dbReference>
<keyword evidence="3" id="KW-0808">Transferase</keyword>
<feature type="compositionally biased region" description="Low complexity" evidence="10">
    <location>
        <begin position="480"/>
        <end position="492"/>
    </location>
</feature>
<sequence>MASDGFNGDTSLIPFGNANRQVVLRKDTSVVVYDHASREMATLNTERDVELEHANCPTCHQPWPAHSTDEEDVAAISSPDVIDPQYFRMLSHTLNGSPKSSPSTSPRRRFLQSLTSPSSARSDLPSGAEFVGSSPAPTEAHGISSSAFSQDYFKKFFVEEKVLGRGGKGVVLLVAHVLDGVRLGHFACKRVPVGDDHEWLKKILTEVQTLQNLSHQNLVSYRHVWLEDVQLSKFGPSVPCAFILQQYCNGGDLHNYVCGPAKPSITTAELKNRIRRRSKGGTERPDDVDKRRKLSLDEIYSFFKDITSGLRFLHASGYIHRDLKPSNCLLHQMEGELRVLVSDFGEVQSTTAIRKSTGSTGTISYCAPEVLRRESPGGPYQNFTVKSDIFSLGMILYFLCFATLPYRNADVLNEENEDLDDLRAEILHWEGLDEQAHKRPELPEKLYVFMRRLLAIKPQHRPSAGEVDHAIRTGVGLSDFSSPIDPASSSSDELTQSDRITLIDSPRRESASTRLSTHRTAQSTSIAQRSPSRLRQLSRPATLPTGPEHNDTSNRARSPRQQLVRVSSPTQESSHEFPAPSRHGSWDVAASERVPLLLPPPARSHQLPASPAFLKSSTFWYGARVLALLAKMISLLSACGERAVNPVVVYPLLIAAILEFTAPFYSGVILECPALVSLIRTCRLLRKHAESELLWANLIRECLPNFPDSPYPSPSFRSLYIAHHPYWFLPKHRVWFSDNAHTGKLVLVKYDPRRGSIEGYRLLGSRGESAFQHWSFDSEVIIHSFDPIVTLHHDRPVIKLEHIDPARQLRRQGWWEGEIHMKVGSDAHDSVFSTFFLSRALPKQLQDPSMEMWPPKLIPTHERVRSASQDNFHGWGHKPQKYEEISTKTFRLRTWMQFSVGGSAFRVRMGEEVSTWSTLDPDLYTPTKEKPYQGIWVGDYAGHGCEFLLVTQRETVQGEAYTTRNRAWSRWNSDLPEDEPDTRIIMANTPHGEDRVQECSSFKGRIEAIKLTGDVNVPRGEYTWIANDIGSAGFIRVAEEEPFRGARVVKSRAHIAARGFQDDEFVPSQLIMISHDRLAQYWVPLGHISFYERVNIDSLISSSGRTAREPA</sequence>
<comment type="catalytic activity">
    <reaction evidence="9">
        <text>L-seryl-[protein] + ATP = O-phospho-L-seryl-[protein] + ADP + H(+)</text>
        <dbReference type="Rhea" id="RHEA:17989"/>
        <dbReference type="Rhea" id="RHEA-COMP:9863"/>
        <dbReference type="Rhea" id="RHEA-COMP:11604"/>
        <dbReference type="ChEBI" id="CHEBI:15378"/>
        <dbReference type="ChEBI" id="CHEBI:29999"/>
        <dbReference type="ChEBI" id="CHEBI:30616"/>
        <dbReference type="ChEBI" id="CHEBI:83421"/>
        <dbReference type="ChEBI" id="CHEBI:456216"/>
        <dbReference type="EC" id="2.7.11.1"/>
    </reaction>
</comment>
<dbReference type="GO" id="GO:0005524">
    <property type="term" value="F:ATP binding"/>
    <property type="evidence" value="ECO:0007669"/>
    <property type="project" value="UniProtKB-KW"/>
</dbReference>
<protein>
    <recommendedName>
        <fullName evidence="1">non-specific serine/threonine protein kinase</fullName>
        <ecNumber evidence="1">2.7.11.1</ecNumber>
    </recommendedName>
</protein>
<name>U1GKF9_ENDPU</name>
<dbReference type="EC" id="2.7.11.1" evidence="1"/>
<proteinExistence type="inferred from homology"/>
<dbReference type="Proteomes" id="UP000019373">
    <property type="component" value="Unassembled WGS sequence"/>
</dbReference>
<keyword evidence="5" id="KW-0418">Kinase</keyword>
<keyword evidence="4" id="KW-0547">Nucleotide-binding</keyword>
<dbReference type="InterPro" id="IPR036047">
    <property type="entry name" value="F-box-like_dom_sf"/>
</dbReference>
<dbReference type="InterPro" id="IPR008271">
    <property type="entry name" value="Ser/Thr_kinase_AS"/>
</dbReference>
<keyword evidence="2" id="KW-0723">Serine/threonine-protein kinase</keyword>
<dbReference type="PROSITE" id="PS50011">
    <property type="entry name" value="PROTEIN_KINASE_DOM"/>
    <property type="match status" value="1"/>
</dbReference>
<evidence type="ECO:0000256" key="1">
    <source>
        <dbReference type="ARBA" id="ARBA00012513"/>
    </source>
</evidence>
<dbReference type="Pfam" id="PF12014">
    <property type="entry name" value="Cyclin_D1_bind"/>
    <property type="match status" value="1"/>
</dbReference>
<comment type="catalytic activity">
    <reaction evidence="8">
        <text>L-threonyl-[protein] + ATP = O-phospho-L-threonyl-[protein] + ADP + H(+)</text>
        <dbReference type="Rhea" id="RHEA:46608"/>
        <dbReference type="Rhea" id="RHEA-COMP:11060"/>
        <dbReference type="Rhea" id="RHEA-COMP:11605"/>
        <dbReference type="ChEBI" id="CHEBI:15378"/>
        <dbReference type="ChEBI" id="CHEBI:30013"/>
        <dbReference type="ChEBI" id="CHEBI:30616"/>
        <dbReference type="ChEBI" id="CHEBI:61977"/>
        <dbReference type="ChEBI" id="CHEBI:456216"/>
        <dbReference type="EC" id="2.7.11.1"/>
    </reaction>
</comment>
<evidence type="ECO:0000313" key="12">
    <source>
        <dbReference type="EMBL" id="ERF72366.1"/>
    </source>
</evidence>
<evidence type="ECO:0000259" key="11">
    <source>
        <dbReference type="PROSITE" id="PS50011"/>
    </source>
</evidence>
<dbReference type="AlphaFoldDB" id="U1GKF9"/>
<dbReference type="GeneID" id="19242410"/>
<dbReference type="FunFam" id="1.10.510.10:FF:000699">
    <property type="entry name" value="Probable serine/threonine-protein kinase iksA"/>
    <property type="match status" value="1"/>
</dbReference>
<evidence type="ECO:0000256" key="7">
    <source>
        <dbReference type="ARBA" id="ARBA00037982"/>
    </source>
</evidence>
<dbReference type="Gene3D" id="1.10.510.10">
    <property type="entry name" value="Transferase(Phosphotransferase) domain 1"/>
    <property type="match status" value="1"/>
</dbReference>
<evidence type="ECO:0000256" key="3">
    <source>
        <dbReference type="ARBA" id="ARBA00022679"/>
    </source>
</evidence>
<feature type="region of interest" description="Disordered" evidence="10">
    <location>
        <begin position="93"/>
        <end position="137"/>
    </location>
</feature>
<keyword evidence="6" id="KW-0067">ATP-binding</keyword>
<comment type="similarity">
    <text evidence="7">Belongs to the protein kinase superfamily. Ser/Thr protein kinase family. GCN2 subfamily.</text>
</comment>
<organism evidence="12 13">
    <name type="scientific">Endocarpon pusillum (strain Z07020 / HMAS-L-300199)</name>
    <name type="common">Lichen-forming fungus</name>
    <dbReference type="NCBI Taxonomy" id="1263415"/>
    <lineage>
        <taxon>Eukaryota</taxon>
        <taxon>Fungi</taxon>
        <taxon>Dikarya</taxon>
        <taxon>Ascomycota</taxon>
        <taxon>Pezizomycotina</taxon>
        <taxon>Eurotiomycetes</taxon>
        <taxon>Chaetothyriomycetidae</taxon>
        <taxon>Verrucariales</taxon>
        <taxon>Verrucariaceae</taxon>
        <taxon>Endocarpon</taxon>
    </lineage>
</organism>
<feature type="compositionally biased region" description="Polar residues" evidence="10">
    <location>
        <begin position="555"/>
        <end position="572"/>
    </location>
</feature>
<feature type="compositionally biased region" description="Polar residues" evidence="10">
    <location>
        <begin position="512"/>
        <end position="526"/>
    </location>
</feature>
<evidence type="ECO:0000256" key="6">
    <source>
        <dbReference type="ARBA" id="ARBA00022840"/>
    </source>
</evidence>
<accession>U1GKF9</accession>
<dbReference type="InterPro" id="IPR050339">
    <property type="entry name" value="CC_SR_Kinase"/>
</dbReference>
<evidence type="ECO:0000256" key="8">
    <source>
        <dbReference type="ARBA" id="ARBA00047899"/>
    </source>
</evidence>
<evidence type="ECO:0000256" key="5">
    <source>
        <dbReference type="ARBA" id="ARBA00022777"/>
    </source>
</evidence>
<dbReference type="HOGENOM" id="CLU_281745_0_0_1"/>
<dbReference type="EMBL" id="KE721108">
    <property type="protein sequence ID" value="ERF72366.1"/>
    <property type="molecule type" value="Genomic_DNA"/>
</dbReference>
<evidence type="ECO:0000256" key="10">
    <source>
        <dbReference type="SAM" id="MobiDB-lite"/>
    </source>
</evidence>
<dbReference type="SUPFAM" id="SSF81383">
    <property type="entry name" value="F-box domain"/>
    <property type="match status" value="1"/>
</dbReference>
<reference evidence="13" key="1">
    <citation type="journal article" date="2014" name="BMC Genomics">
        <title>Genome characteristics reveal the impact of lichenization on lichen-forming fungus Endocarpon pusillum Hedwig (Verrucariales, Ascomycota).</title>
        <authorList>
            <person name="Wang Y.-Y."/>
            <person name="Liu B."/>
            <person name="Zhang X.-Y."/>
            <person name="Zhou Q.-M."/>
            <person name="Zhang T."/>
            <person name="Li H."/>
            <person name="Yu Y.-F."/>
            <person name="Zhang X.-L."/>
            <person name="Hao X.-Y."/>
            <person name="Wang M."/>
            <person name="Wang L."/>
            <person name="Wei J.-C."/>
        </authorList>
    </citation>
    <scope>NUCLEOTIDE SEQUENCE [LARGE SCALE GENOMIC DNA]</scope>
    <source>
        <strain evidence="13">Z07020 / HMAS-L-300199</strain>
    </source>
</reference>
<feature type="compositionally biased region" description="Polar residues" evidence="10">
    <location>
        <begin position="112"/>
        <end position="121"/>
    </location>
</feature>
<evidence type="ECO:0000256" key="2">
    <source>
        <dbReference type="ARBA" id="ARBA00022527"/>
    </source>
</evidence>
<dbReference type="InterPro" id="IPR011009">
    <property type="entry name" value="Kinase-like_dom_sf"/>
</dbReference>
<feature type="region of interest" description="Disordered" evidence="10">
    <location>
        <begin position="480"/>
        <end position="585"/>
    </location>
</feature>
<dbReference type="GO" id="GO:0005634">
    <property type="term" value="C:nucleus"/>
    <property type="evidence" value="ECO:0007669"/>
    <property type="project" value="TreeGrafter"/>
</dbReference>
<dbReference type="Gene3D" id="3.30.200.20">
    <property type="entry name" value="Phosphorylase Kinase, domain 1"/>
    <property type="match status" value="1"/>
</dbReference>
<dbReference type="GO" id="GO:0004674">
    <property type="term" value="F:protein serine/threonine kinase activity"/>
    <property type="evidence" value="ECO:0007669"/>
    <property type="project" value="UniProtKB-KW"/>
</dbReference>
<dbReference type="PANTHER" id="PTHR11042">
    <property type="entry name" value="EUKARYOTIC TRANSLATION INITIATION FACTOR 2-ALPHA KINASE EIF2-ALPHA KINASE -RELATED"/>
    <property type="match status" value="1"/>
</dbReference>
<dbReference type="PANTHER" id="PTHR11042:SF138">
    <property type="entry name" value="SERINE_THREONINE-PROTEIN KINASE IKS1-RELATED"/>
    <property type="match status" value="1"/>
</dbReference>
<dbReference type="Pfam" id="PF00069">
    <property type="entry name" value="Pkinase"/>
    <property type="match status" value="1"/>
</dbReference>
<evidence type="ECO:0000256" key="4">
    <source>
        <dbReference type="ARBA" id="ARBA00022741"/>
    </source>
</evidence>